<dbReference type="Gene3D" id="3.40.50.450">
    <property type="match status" value="1"/>
</dbReference>
<keyword evidence="16" id="KW-1185">Reference proteome</keyword>
<protein>
    <recommendedName>
        <fullName evidence="4">6-phosphofructokinase</fullName>
        <ecNumber evidence="4">2.7.1.11</ecNumber>
    </recommendedName>
</protein>
<evidence type="ECO:0000256" key="2">
    <source>
        <dbReference type="ARBA" id="ARBA00004496"/>
    </source>
</evidence>
<evidence type="ECO:0000256" key="9">
    <source>
        <dbReference type="ARBA" id="ARBA00022777"/>
    </source>
</evidence>
<dbReference type="PANTHER" id="PTHR13697:SF4">
    <property type="entry name" value="ATP-DEPENDENT 6-PHOSPHOFRUCTOKINASE"/>
    <property type="match status" value="1"/>
</dbReference>
<evidence type="ECO:0000256" key="5">
    <source>
        <dbReference type="ARBA" id="ARBA00022490"/>
    </source>
</evidence>
<feature type="domain" description="Phosphofructokinase" evidence="14">
    <location>
        <begin position="1"/>
        <end position="103"/>
    </location>
</feature>
<keyword evidence="10" id="KW-0067">ATP-binding</keyword>
<evidence type="ECO:0000256" key="7">
    <source>
        <dbReference type="ARBA" id="ARBA00022723"/>
    </source>
</evidence>
<keyword evidence="12" id="KW-0324">Glycolysis</keyword>
<sequence>MNATVRAVVRVGMSLGCRVYFIKEGFRGMVDGGDNIVEAHWASVSAIMHSGGTMIGSARCLEFKERRWRLQAARNLIQNGITSLVVIGGDGSLTGANTFKTEWPSMLEELVRSGE</sequence>
<dbReference type="InterPro" id="IPR000023">
    <property type="entry name" value="Phosphofructokinase_dom"/>
</dbReference>
<name>A0ABN7PJP7_TIMPD</name>
<accession>A0ABN7PJP7</accession>
<keyword evidence="5" id="KW-0963">Cytoplasm</keyword>
<evidence type="ECO:0000256" key="6">
    <source>
        <dbReference type="ARBA" id="ARBA00022679"/>
    </source>
</evidence>
<evidence type="ECO:0000256" key="11">
    <source>
        <dbReference type="ARBA" id="ARBA00022842"/>
    </source>
</evidence>
<evidence type="ECO:0000313" key="16">
    <source>
        <dbReference type="Proteomes" id="UP001153148"/>
    </source>
</evidence>
<keyword evidence="9" id="KW-0418">Kinase</keyword>
<dbReference type="Pfam" id="PF00365">
    <property type="entry name" value="PFK"/>
    <property type="match status" value="1"/>
</dbReference>
<evidence type="ECO:0000313" key="15">
    <source>
        <dbReference type="EMBL" id="CAG2067978.1"/>
    </source>
</evidence>
<comment type="caution">
    <text evidence="15">The sequence shown here is derived from an EMBL/GenBank/DDBJ whole genome shotgun (WGS) entry which is preliminary data.</text>
</comment>
<evidence type="ECO:0000256" key="13">
    <source>
        <dbReference type="ARBA" id="ARBA00048070"/>
    </source>
</evidence>
<comment type="catalytic activity">
    <reaction evidence="13">
        <text>beta-D-fructose 6-phosphate + ATP = beta-D-fructose 1,6-bisphosphate + ADP + H(+)</text>
        <dbReference type="Rhea" id="RHEA:16109"/>
        <dbReference type="ChEBI" id="CHEBI:15378"/>
        <dbReference type="ChEBI" id="CHEBI:30616"/>
        <dbReference type="ChEBI" id="CHEBI:32966"/>
        <dbReference type="ChEBI" id="CHEBI:57634"/>
        <dbReference type="ChEBI" id="CHEBI:456216"/>
        <dbReference type="EC" id="2.7.1.11"/>
    </reaction>
</comment>
<dbReference type="EC" id="2.7.1.11" evidence="4"/>
<keyword evidence="7" id="KW-0479">Metal-binding</keyword>
<dbReference type="InterPro" id="IPR035966">
    <property type="entry name" value="PKF_sf"/>
</dbReference>
<comment type="subcellular location">
    <subcellularLocation>
        <location evidence="2">Cytoplasm</location>
    </subcellularLocation>
</comment>
<evidence type="ECO:0000256" key="12">
    <source>
        <dbReference type="ARBA" id="ARBA00023152"/>
    </source>
</evidence>
<dbReference type="PRINTS" id="PR00476">
    <property type="entry name" value="PHFRCTKINASE"/>
</dbReference>
<evidence type="ECO:0000256" key="4">
    <source>
        <dbReference type="ARBA" id="ARBA00012055"/>
    </source>
</evidence>
<evidence type="ECO:0000256" key="1">
    <source>
        <dbReference type="ARBA" id="ARBA00001946"/>
    </source>
</evidence>
<evidence type="ECO:0000256" key="8">
    <source>
        <dbReference type="ARBA" id="ARBA00022741"/>
    </source>
</evidence>
<keyword evidence="8" id="KW-0547">Nucleotide-binding</keyword>
<evidence type="ECO:0000259" key="14">
    <source>
        <dbReference type="Pfam" id="PF00365"/>
    </source>
</evidence>
<evidence type="ECO:0000256" key="10">
    <source>
        <dbReference type="ARBA" id="ARBA00022840"/>
    </source>
</evidence>
<dbReference type="PANTHER" id="PTHR13697">
    <property type="entry name" value="PHOSPHOFRUCTOKINASE"/>
    <property type="match status" value="1"/>
</dbReference>
<dbReference type="SUPFAM" id="SSF53784">
    <property type="entry name" value="Phosphofructokinase"/>
    <property type="match status" value="1"/>
</dbReference>
<keyword evidence="6" id="KW-0808">Transferase</keyword>
<dbReference type="EMBL" id="CAJPIN010079314">
    <property type="protein sequence ID" value="CAG2067978.1"/>
    <property type="molecule type" value="Genomic_DNA"/>
</dbReference>
<proteinExistence type="predicted"/>
<reference evidence="15" key="1">
    <citation type="submission" date="2021-03" db="EMBL/GenBank/DDBJ databases">
        <authorList>
            <person name="Tran Van P."/>
        </authorList>
    </citation>
    <scope>NUCLEOTIDE SEQUENCE</scope>
</reference>
<dbReference type="Proteomes" id="UP001153148">
    <property type="component" value="Unassembled WGS sequence"/>
</dbReference>
<comment type="cofactor">
    <cofactor evidence="1">
        <name>Mg(2+)</name>
        <dbReference type="ChEBI" id="CHEBI:18420"/>
    </cofactor>
</comment>
<gene>
    <name evidence="15" type="ORF">TPAB3V08_LOCUS14921</name>
</gene>
<dbReference type="InterPro" id="IPR022953">
    <property type="entry name" value="ATP_PFK"/>
</dbReference>
<keyword evidence="11" id="KW-0460">Magnesium</keyword>
<organism evidence="15 16">
    <name type="scientific">Timema podura</name>
    <name type="common">Walking stick</name>
    <dbReference type="NCBI Taxonomy" id="61482"/>
    <lineage>
        <taxon>Eukaryota</taxon>
        <taxon>Metazoa</taxon>
        <taxon>Ecdysozoa</taxon>
        <taxon>Arthropoda</taxon>
        <taxon>Hexapoda</taxon>
        <taxon>Insecta</taxon>
        <taxon>Pterygota</taxon>
        <taxon>Neoptera</taxon>
        <taxon>Polyneoptera</taxon>
        <taxon>Phasmatodea</taxon>
        <taxon>Timematodea</taxon>
        <taxon>Timematoidea</taxon>
        <taxon>Timematidae</taxon>
        <taxon>Timema</taxon>
    </lineage>
</organism>
<evidence type="ECO:0000256" key="3">
    <source>
        <dbReference type="ARBA" id="ARBA00004679"/>
    </source>
</evidence>
<comment type="pathway">
    <text evidence="3">Carbohydrate degradation; glycolysis; D-glyceraldehyde 3-phosphate and glycerone phosphate from D-glucose: step 3/4.</text>
</comment>